<keyword evidence="4 9" id="KW-0274">FAD</keyword>
<reference evidence="11" key="1">
    <citation type="submission" date="2023-08" db="EMBL/GenBank/DDBJ databases">
        <title>The draft genome of Tsukamurella strandjordii strain 050030.</title>
        <authorList>
            <person name="Zhao F."/>
            <person name="Feng Y."/>
            <person name="Zong Z."/>
        </authorList>
    </citation>
    <scope>NUCLEOTIDE SEQUENCE</scope>
    <source>
        <strain evidence="11">050030</strain>
    </source>
</reference>
<comment type="similarity">
    <text evidence="2">Belongs to the DAMOX/DASOX family.</text>
</comment>
<evidence type="ECO:0000259" key="10">
    <source>
        <dbReference type="Pfam" id="PF01266"/>
    </source>
</evidence>
<dbReference type="Pfam" id="PF01266">
    <property type="entry name" value="DAO"/>
    <property type="match status" value="1"/>
</dbReference>
<dbReference type="PANTHER" id="PTHR11530:SF11">
    <property type="entry name" value="D-ASPARTATE OXIDASE"/>
    <property type="match status" value="1"/>
</dbReference>
<dbReference type="Gene3D" id="3.40.50.720">
    <property type="entry name" value="NAD(P)-binding Rossmann-like Domain"/>
    <property type="match status" value="1"/>
</dbReference>
<dbReference type="Proteomes" id="UP001178281">
    <property type="component" value="Unassembled WGS sequence"/>
</dbReference>
<dbReference type="InterPro" id="IPR006076">
    <property type="entry name" value="FAD-dep_OxRdtase"/>
</dbReference>
<feature type="binding site" evidence="9">
    <location>
        <begin position="286"/>
        <end position="291"/>
    </location>
    <ligand>
        <name>FAD</name>
        <dbReference type="ChEBI" id="CHEBI:57692"/>
    </ligand>
</feature>
<feature type="domain" description="FAD dependent oxidoreductase" evidence="10">
    <location>
        <begin position="4"/>
        <end position="303"/>
    </location>
</feature>
<keyword evidence="12" id="KW-1185">Reference proteome</keyword>
<dbReference type="SUPFAM" id="SSF51971">
    <property type="entry name" value="Nucleotide-binding domain"/>
    <property type="match status" value="1"/>
</dbReference>
<evidence type="ECO:0000256" key="9">
    <source>
        <dbReference type="PIRSR" id="PIRSR000189-1"/>
    </source>
</evidence>
<dbReference type="GO" id="GO:0071949">
    <property type="term" value="F:FAD binding"/>
    <property type="evidence" value="ECO:0007669"/>
    <property type="project" value="InterPro"/>
</dbReference>
<evidence type="ECO:0000256" key="7">
    <source>
        <dbReference type="ARBA" id="ARBA00039751"/>
    </source>
</evidence>
<dbReference type="SUPFAM" id="SSF54373">
    <property type="entry name" value="FAD-linked reductases, C-terminal domain"/>
    <property type="match status" value="1"/>
</dbReference>
<evidence type="ECO:0000256" key="8">
    <source>
        <dbReference type="ARBA" id="ARBA00049547"/>
    </source>
</evidence>
<feature type="binding site" evidence="9">
    <location>
        <position position="287"/>
    </location>
    <ligand>
        <name>D-dopa</name>
        <dbReference type="ChEBI" id="CHEBI:149689"/>
    </ligand>
</feature>
<dbReference type="EMBL" id="JAUTIX010000003">
    <property type="protein sequence ID" value="MDP0398149.1"/>
    <property type="molecule type" value="Genomic_DNA"/>
</dbReference>
<dbReference type="RefSeq" id="WP_305111105.1">
    <property type="nucleotide sequence ID" value="NZ_JAUTIX010000003.1"/>
</dbReference>
<evidence type="ECO:0000256" key="5">
    <source>
        <dbReference type="ARBA" id="ARBA00023002"/>
    </source>
</evidence>
<organism evidence="11 12">
    <name type="scientific">Tsukamurella strandjordii</name>
    <dbReference type="NCBI Taxonomy" id="147577"/>
    <lineage>
        <taxon>Bacteria</taxon>
        <taxon>Bacillati</taxon>
        <taxon>Actinomycetota</taxon>
        <taxon>Actinomycetes</taxon>
        <taxon>Mycobacteriales</taxon>
        <taxon>Tsukamurellaceae</taxon>
        <taxon>Tsukamurella</taxon>
    </lineage>
</organism>
<evidence type="ECO:0000256" key="3">
    <source>
        <dbReference type="ARBA" id="ARBA00022630"/>
    </source>
</evidence>
<dbReference type="PANTHER" id="PTHR11530">
    <property type="entry name" value="D-AMINO ACID OXIDASE"/>
    <property type="match status" value="1"/>
</dbReference>
<evidence type="ECO:0000313" key="11">
    <source>
        <dbReference type="EMBL" id="MDP0398149.1"/>
    </source>
</evidence>
<name>A0AA90NP73_9ACTN</name>
<dbReference type="InterPro" id="IPR023209">
    <property type="entry name" value="DAO"/>
</dbReference>
<accession>A0AA90NP73</accession>
<feature type="binding site" evidence="9">
    <location>
        <position position="210"/>
    </location>
    <ligand>
        <name>D-dopa</name>
        <dbReference type="ChEBI" id="CHEBI:149689"/>
    </ligand>
</feature>
<dbReference type="GO" id="GO:0003884">
    <property type="term" value="F:D-amino-acid oxidase activity"/>
    <property type="evidence" value="ECO:0007669"/>
    <property type="project" value="UniProtKB-EC"/>
</dbReference>
<keyword evidence="3" id="KW-0285">Flavoprotein</keyword>
<evidence type="ECO:0000256" key="2">
    <source>
        <dbReference type="ARBA" id="ARBA00006730"/>
    </source>
</evidence>
<feature type="binding site" evidence="9">
    <location>
        <position position="265"/>
    </location>
    <ligand>
        <name>D-dopa</name>
        <dbReference type="ChEBI" id="CHEBI:149689"/>
    </ligand>
</feature>
<sequence length="305" mass="32781">MAQVTVVGAGVIGLSCAVRLLEAGHSVQVHGRDLAPDLTSAVAAAVWYPYLAEPRDRVTAWSAAALAEFTALADRGVDGVVMTAGTEIFREPVGEPWWSSAVPEVRRVDEPRPGYAEGWSFVSPVIEMPVYLPWLQERVRELGGTVEQREIVSLDELDGLVVNASGLGARELVRDQSMEPVRGQVVYLEQVGLKHWWIDDSALDLGVTTYVVPRSRDIVVGGTEDHGQEELTVDPATADAILARARTLVPELADATVIGHNVGLRPARPTVRLEREGDVIHCYGHGGAGVTLSWGCADEVAALIA</sequence>
<dbReference type="GO" id="GO:0019478">
    <property type="term" value="P:D-amino acid catabolic process"/>
    <property type="evidence" value="ECO:0007669"/>
    <property type="project" value="TreeGrafter"/>
</dbReference>
<evidence type="ECO:0000256" key="4">
    <source>
        <dbReference type="ARBA" id="ARBA00022827"/>
    </source>
</evidence>
<proteinExistence type="inferred from homology"/>
<dbReference type="Gene3D" id="3.30.9.10">
    <property type="entry name" value="D-Amino Acid Oxidase, subunit A, domain 2"/>
    <property type="match status" value="1"/>
</dbReference>
<keyword evidence="5 11" id="KW-0560">Oxidoreductase</keyword>
<evidence type="ECO:0000313" key="12">
    <source>
        <dbReference type="Proteomes" id="UP001178281"/>
    </source>
</evidence>
<comment type="cofactor">
    <cofactor evidence="1 9">
        <name>FAD</name>
        <dbReference type="ChEBI" id="CHEBI:57692"/>
    </cofactor>
</comment>
<feature type="binding site" evidence="9">
    <location>
        <begin position="39"/>
        <end position="40"/>
    </location>
    <ligand>
        <name>FAD</name>
        <dbReference type="ChEBI" id="CHEBI:57692"/>
    </ligand>
</feature>
<dbReference type="AlphaFoldDB" id="A0AA90NP73"/>
<protein>
    <recommendedName>
        <fullName evidence="7">D-amino-acid oxidase</fullName>
        <ecNumber evidence="6">1.4.3.3</ecNumber>
    </recommendedName>
</protein>
<dbReference type="GO" id="GO:0005737">
    <property type="term" value="C:cytoplasm"/>
    <property type="evidence" value="ECO:0007669"/>
    <property type="project" value="TreeGrafter"/>
</dbReference>
<comment type="caution">
    <text evidence="11">The sequence shown here is derived from an EMBL/GenBank/DDBJ whole genome shotgun (WGS) entry which is preliminary data.</text>
</comment>
<evidence type="ECO:0000256" key="6">
    <source>
        <dbReference type="ARBA" id="ARBA00039101"/>
    </source>
</evidence>
<dbReference type="EC" id="1.4.3.3" evidence="6"/>
<gene>
    <name evidence="11" type="ORF">Q7X28_09435</name>
</gene>
<comment type="catalytic activity">
    <reaction evidence="8">
        <text>a D-alpha-amino acid + O2 + H2O = a 2-oxocarboxylate + H2O2 + NH4(+)</text>
        <dbReference type="Rhea" id="RHEA:21816"/>
        <dbReference type="ChEBI" id="CHEBI:15377"/>
        <dbReference type="ChEBI" id="CHEBI:15379"/>
        <dbReference type="ChEBI" id="CHEBI:16240"/>
        <dbReference type="ChEBI" id="CHEBI:28938"/>
        <dbReference type="ChEBI" id="CHEBI:35179"/>
        <dbReference type="ChEBI" id="CHEBI:59871"/>
        <dbReference type="EC" id="1.4.3.3"/>
    </reaction>
    <physiologicalReaction direction="left-to-right" evidence="8">
        <dbReference type="Rhea" id="RHEA:21817"/>
    </physiologicalReaction>
</comment>
<dbReference type="PIRSF" id="PIRSF000189">
    <property type="entry name" value="D-aa_oxidase"/>
    <property type="match status" value="1"/>
</dbReference>
<evidence type="ECO:0000256" key="1">
    <source>
        <dbReference type="ARBA" id="ARBA00001974"/>
    </source>
</evidence>